<dbReference type="InterPro" id="IPR028098">
    <property type="entry name" value="Glyco_trans_4-like_N"/>
</dbReference>
<dbReference type="RefSeq" id="WP_185192970.1">
    <property type="nucleotide sequence ID" value="NZ_JACKXD010000003.1"/>
</dbReference>
<dbReference type="Pfam" id="PF00534">
    <property type="entry name" value="Glycos_transf_1"/>
    <property type="match status" value="1"/>
</dbReference>
<gene>
    <name evidence="3" type="ORF">H5V44_09955</name>
</gene>
<dbReference type="Gene3D" id="3.40.50.2000">
    <property type="entry name" value="Glycogen Phosphorylase B"/>
    <property type="match status" value="2"/>
</dbReference>
<evidence type="ECO:0000313" key="4">
    <source>
        <dbReference type="Proteomes" id="UP000546257"/>
    </source>
</evidence>
<evidence type="ECO:0000313" key="3">
    <source>
        <dbReference type="EMBL" id="MBB6646606.1"/>
    </source>
</evidence>
<dbReference type="PANTHER" id="PTHR45947">
    <property type="entry name" value="SULFOQUINOVOSYL TRANSFERASE SQD2"/>
    <property type="match status" value="1"/>
</dbReference>
<dbReference type="Proteomes" id="UP000546257">
    <property type="component" value="Unassembled WGS sequence"/>
</dbReference>
<sequence length="390" mass="42524">MNNQPSDILICTDYLPPSGGGVEVVVEELAVSLAQSGTHIILFSLGAGNIPSSFEHQNIDVVFADPIELTETIGLQTRISTDAFTKFIQTMNEYQPDIIHIHNRFFFTSFVAPIITAIKNTYTVPLILTLHIGPIDGIDGLASTFARALEATVGRILLNYADRIIAVSNAVADHTTSLGVKKSKITVIPNGVNTGKFSPSGSNIMTTNNERTILFVGRLVKNKGPDIFVEALEKVFNRNNKCSACVVGEGPMEDRLRDKAKRLGIFDRIKFAGYVENMPKTMREADLFCRPSLSEGMPLTLLEAMSCGLPPVVSAVAGVPEVVTDGYSGILIDQPTPDSVAEGLIKLLNDPALANRISQNARNHMVENYGWERRAQEVRSVYESCLSEVK</sequence>
<keyword evidence="3" id="KW-0808">Transferase</keyword>
<feature type="domain" description="Glycosyltransferase subfamily 4-like N-terminal" evidence="2">
    <location>
        <begin position="20"/>
        <end position="194"/>
    </location>
</feature>
<dbReference type="EMBL" id="JACKXD010000003">
    <property type="protein sequence ID" value="MBB6646606.1"/>
    <property type="molecule type" value="Genomic_DNA"/>
</dbReference>
<feature type="domain" description="Glycosyl transferase family 1" evidence="1">
    <location>
        <begin position="208"/>
        <end position="363"/>
    </location>
</feature>
<dbReference type="CDD" id="cd03801">
    <property type="entry name" value="GT4_PimA-like"/>
    <property type="match status" value="1"/>
</dbReference>
<proteinExistence type="predicted"/>
<dbReference type="SUPFAM" id="SSF53756">
    <property type="entry name" value="UDP-Glycosyltransferase/glycogen phosphorylase"/>
    <property type="match status" value="1"/>
</dbReference>
<accession>A0A7J9SKP6</accession>
<dbReference type="Pfam" id="PF13439">
    <property type="entry name" value="Glyco_transf_4"/>
    <property type="match status" value="1"/>
</dbReference>
<dbReference type="InterPro" id="IPR001296">
    <property type="entry name" value="Glyco_trans_1"/>
</dbReference>
<name>A0A7J9SKP6_9EURY</name>
<protein>
    <submittedName>
        <fullName evidence="3">Glycosyltransferase family 4 protein</fullName>
    </submittedName>
</protein>
<evidence type="ECO:0000259" key="2">
    <source>
        <dbReference type="Pfam" id="PF13439"/>
    </source>
</evidence>
<comment type="caution">
    <text evidence="3">The sequence shown here is derived from an EMBL/GenBank/DDBJ whole genome shotgun (WGS) entry which is preliminary data.</text>
</comment>
<evidence type="ECO:0000259" key="1">
    <source>
        <dbReference type="Pfam" id="PF00534"/>
    </source>
</evidence>
<dbReference type="InterPro" id="IPR050194">
    <property type="entry name" value="Glycosyltransferase_grp1"/>
</dbReference>
<keyword evidence="4" id="KW-1185">Reference proteome</keyword>
<organism evidence="3 4">
    <name type="scientific">Halobellus ruber</name>
    <dbReference type="NCBI Taxonomy" id="2761102"/>
    <lineage>
        <taxon>Archaea</taxon>
        <taxon>Methanobacteriati</taxon>
        <taxon>Methanobacteriota</taxon>
        <taxon>Stenosarchaea group</taxon>
        <taxon>Halobacteria</taxon>
        <taxon>Halobacteriales</taxon>
        <taxon>Haloferacaceae</taxon>
        <taxon>Halobellus</taxon>
    </lineage>
</organism>
<reference evidence="3 4" key="1">
    <citation type="submission" date="2020-08" db="EMBL/GenBank/DDBJ databases">
        <authorList>
            <person name="Seo M.-J."/>
        </authorList>
    </citation>
    <scope>NUCLEOTIDE SEQUENCE [LARGE SCALE GENOMIC DNA]</scope>
    <source>
        <strain evidence="3 4">MBLA0160</strain>
    </source>
</reference>
<dbReference type="GO" id="GO:0016758">
    <property type="term" value="F:hexosyltransferase activity"/>
    <property type="evidence" value="ECO:0007669"/>
    <property type="project" value="TreeGrafter"/>
</dbReference>
<dbReference type="PANTHER" id="PTHR45947:SF3">
    <property type="entry name" value="SULFOQUINOVOSYL TRANSFERASE SQD2"/>
    <property type="match status" value="1"/>
</dbReference>
<dbReference type="AlphaFoldDB" id="A0A7J9SKP6"/>